<keyword evidence="9 11" id="KW-0472">Membrane</keyword>
<evidence type="ECO:0000313" key="12">
    <source>
        <dbReference type="EMBL" id="MBV3382751.1"/>
    </source>
</evidence>
<dbReference type="EMBL" id="JAHOEF010000029">
    <property type="protein sequence ID" value="MBV3382751.1"/>
    <property type="molecule type" value="Genomic_DNA"/>
</dbReference>
<evidence type="ECO:0000256" key="6">
    <source>
        <dbReference type="ARBA" id="ARBA00022781"/>
    </source>
</evidence>
<feature type="transmembrane region" description="Helical" evidence="11">
    <location>
        <begin position="150"/>
        <end position="172"/>
    </location>
</feature>
<feature type="transmembrane region" description="Helical" evidence="11">
    <location>
        <begin position="69"/>
        <end position="91"/>
    </location>
</feature>
<dbReference type="RefSeq" id="WP_195920805.1">
    <property type="nucleotide sequence ID" value="NZ_JADPAM010000010.1"/>
</dbReference>
<evidence type="ECO:0000256" key="9">
    <source>
        <dbReference type="ARBA" id="ARBA00023136"/>
    </source>
</evidence>
<proteinExistence type="inferred from homology"/>
<accession>A0AAW4MY57</accession>
<keyword evidence="15" id="KW-1185">Reference proteome</keyword>
<name>A0AAW4MY57_9FIRM</name>
<keyword evidence="3" id="KW-0813">Transport</keyword>
<feature type="transmembrane region" description="Helical" evidence="11">
    <location>
        <begin position="97"/>
        <end position="117"/>
    </location>
</feature>
<evidence type="ECO:0000313" key="13">
    <source>
        <dbReference type="EMBL" id="MBV3393166.1"/>
    </source>
</evidence>
<dbReference type="Gene3D" id="1.20.120.220">
    <property type="entry name" value="ATP synthase, F0 complex, subunit A"/>
    <property type="match status" value="1"/>
</dbReference>
<keyword evidence="10" id="KW-0066">ATP synthesis</keyword>
<evidence type="ECO:0000256" key="2">
    <source>
        <dbReference type="ARBA" id="ARBA00006810"/>
    </source>
</evidence>
<protein>
    <submittedName>
        <fullName evidence="12">F0F1 ATP synthase subunit A</fullName>
    </submittedName>
</protein>
<dbReference type="PRINTS" id="PR00123">
    <property type="entry name" value="ATPASEA"/>
</dbReference>
<evidence type="ECO:0000256" key="7">
    <source>
        <dbReference type="ARBA" id="ARBA00022989"/>
    </source>
</evidence>
<dbReference type="Proteomes" id="UP001197492">
    <property type="component" value="Unassembled WGS sequence"/>
</dbReference>
<evidence type="ECO:0000256" key="3">
    <source>
        <dbReference type="ARBA" id="ARBA00022448"/>
    </source>
</evidence>
<comment type="similarity">
    <text evidence="2">Belongs to the ATPase A chain family.</text>
</comment>
<dbReference type="GO" id="GO:0046933">
    <property type="term" value="F:proton-transporting ATP synthase activity, rotational mechanism"/>
    <property type="evidence" value="ECO:0007669"/>
    <property type="project" value="TreeGrafter"/>
</dbReference>
<keyword evidence="5 11" id="KW-0812">Transmembrane</keyword>
<keyword evidence="7 11" id="KW-1133">Transmembrane helix</keyword>
<dbReference type="InterPro" id="IPR000568">
    <property type="entry name" value="ATP_synth_F0_asu"/>
</dbReference>
<keyword evidence="6" id="KW-0375">Hydrogen ion transport</keyword>
<evidence type="ECO:0000256" key="1">
    <source>
        <dbReference type="ARBA" id="ARBA00004141"/>
    </source>
</evidence>
<dbReference type="PANTHER" id="PTHR42823">
    <property type="entry name" value="ATP SYNTHASE SUBUNIT A, CHLOROPLASTIC"/>
    <property type="match status" value="1"/>
</dbReference>
<dbReference type="EMBL" id="JAHOEL010000050">
    <property type="protein sequence ID" value="MBV3393166.1"/>
    <property type="molecule type" value="Genomic_DNA"/>
</dbReference>
<sequence>MKITIQPELISSLIVTVLLSIFFVYAGKKIREADPTKRPKGVVLLVETAIKMVYDYMGTIMPKKYAKNYYPYFSMLFAWLLVSNLFGLTGFDAPTTNYSITLSLTLITWVLIQINAIKYQGVGSYIKGTLIPPTNLFGLISPLISISMRIFCNLLSGTFIMALVYQATSFLSYKLIPFNFLGPVVAPLLHCYFDVFSGCVQALVFVTLSSILISNENPDEE</sequence>
<dbReference type="SUPFAM" id="SSF81336">
    <property type="entry name" value="F1F0 ATP synthase subunit A"/>
    <property type="match status" value="1"/>
</dbReference>
<reference evidence="12 15" key="1">
    <citation type="submission" date="2021-06" db="EMBL/GenBank/DDBJ databases">
        <title>Collection of gut derived symbiotic bacterial strains cultured from healthy donors.</title>
        <authorList>
            <person name="Lin H."/>
            <person name="Littmann E."/>
            <person name="Pamer E.G."/>
        </authorList>
    </citation>
    <scope>NUCLEOTIDE SEQUENCE</scope>
    <source>
        <strain evidence="13 15">MSK.21.70</strain>
        <strain evidence="12">MSK.21.82</strain>
    </source>
</reference>
<gene>
    <name evidence="12" type="ORF">KSV97_05880</name>
    <name evidence="13" type="ORF">KSW06_07855</name>
</gene>
<dbReference type="PANTHER" id="PTHR42823:SF3">
    <property type="entry name" value="ATP SYNTHASE SUBUNIT A, CHLOROPLASTIC"/>
    <property type="match status" value="1"/>
</dbReference>
<organism evidence="12 14">
    <name type="scientific">Catenibacterium mitsuokai</name>
    <dbReference type="NCBI Taxonomy" id="100886"/>
    <lineage>
        <taxon>Bacteria</taxon>
        <taxon>Bacillati</taxon>
        <taxon>Bacillota</taxon>
        <taxon>Erysipelotrichia</taxon>
        <taxon>Erysipelotrichales</taxon>
        <taxon>Coprobacillaceae</taxon>
        <taxon>Catenibacterium</taxon>
    </lineage>
</organism>
<comment type="caution">
    <text evidence="12">The sequence shown here is derived from an EMBL/GenBank/DDBJ whole genome shotgun (WGS) entry which is preliminary data.</text>
</comment>
<dbReference type="Proteomes" id="UP001196408">
    <property type="component" value="Unassembled WGS sequence"/>
</dbReference>
<feature type="transmembrane region" description="Helical" evidence="11">
    <location>
        <begin position="9"/>
        <end position="27"/>
    </location>
</feature>
<dbReference type="AlphaFoldDB" id="A0AAW4MY57"/>
<feature type="transmembrane region" description="Helical" evidence="11">
    <location>
        <begin position="192"/>
        <end position="213"/>
    </location>
</feature>
<keyword evidence="4" id="KW-0138">CF(0)</keyword>
<dbReference type="GeneID" id="301322939"/>
<evidence type="ECO:0000256" key="11">
    <source>
        <dbReference type="SAM" id="Phobius"/>
    </source>
</evidence>
<dbReference type="InterPro" id="IPR035908">
    <property type="entry name" value="F0_ATP_A_sf"/>
</dbReference>
<evidence type="ECO:0000256" key="5">
    <source>
        <dbReference type="ARBA" id="ARBA00022692"/>
    </source>
</evidence>
<evidence type="ECO:0000313" key="15">
    <source>
        <dbReference type="Proteomes" id="UP001197492"/>
    </source>
</evidence>
<dbReference type="GO" id="GO:0045259">
    <property type="term" value="C:proton-transporting ATP synthase complex"/>
    <property type="evidence" value="ECO:0007669"/>
    <property type="project" value="UniProtKB-KW"/>
</dbReference>
<evidence type="ECO:0000256" key="10">
    <source>
        <dbReference type="ARBA" id="ARBA00023310"/>
    </source>
</evidence>
<evidence type="ECO:0000313" key="14">
    <source>
        <dbReference type="Proteomes" id="UP001196408"/>
    </source>
</evidence>
<evidence type="ECO:0000256" key="4">
    <source>
        <dbReference type="ARBA" id="ARBA00022547"/>
    </source>
</evidence>
<dbReference type="InterPro" id="IPR045082">
    <property type="entry name" value="ATP_syn_F0_a_bact/chloroplast"/>
</dbReference>
<dbReference type="GO" id="GO:0005886">
    <property type="term" value="C:plasma membrane"/>
    <property type="evidence" value="ECO:0007669"/>
    <property type="project" value="TreeGrafter"/>
</dbReference>
<dbReference type="Pfam" id="PF00119">
    <property type="entry name" value="ATP-synt_A"/>
    <property type="match status" value="1"/>
</dbReference>
<keyword evidence="8" id="KW-0406">Ion transport</keyword>
<dbReference type="GO" id="GO:0042777">
    <property type="term" value="P:proton motive force-driven plasma membrane ATP synthesis"/>
    <property type="evidence" value="ECO:0007669"/>
    <property type="project" value="TreeGrafter"/>
</dbReference>
<evidence type="ECO:0000256" key="8">
    <source>
        <dbReference type="ARBA" id="ARBA00023065"/>
    </source>
</evidence>
<comment type="subcellular location">
    <subcellularLocation>
        <location evidence="1">Membrane</location>
        <topology evidence="1">Multi-pass membrane protein</topology>
    </subcellularLocation>
</comment>